<evidence type="ECO:0000313" key="3">
    <source>
        <dbReference type="Proteomes" id="UP001239795"/>
    </source>
</evidence>
<sequence length="549" mass="59290">MGLNDLFHHFDKSEYTARIKSSTDTELQQREVVKTRQRFTASFSGGTYLGMALPTCGASMIMAPLTARKYYIARQKLKIVQAELERRNIPLYETRKRDVAISALTGTIGLAVGIVTLGVTDGLTDSLMFMPLGSSGATGASAIDALSSDPFGAVGDAVRGAAAQFQEVGVNVTGDTIGQTILPEGQMVELHDLETGATADMIVATPEVAGAWNMGVDLAQTAEKALASFLATAGSALVMEAIAGYGKNRGRCCPRLLGIFGAMNCDCCGEEIGKRQYHHDNFDLCQACYSKGSRCLSASHDMTLLQLATNQDLSPERPIVKLYSNWEPEAVEFITRSQLSGGEYTLFGFLKRPLKVLATNEYMQIVFIAATMTRVKDATKTVPAAGLQITSSRLLSAQSTAHLIGTGSATANGLRECVPKHNAVLATSWSPKVDTTIAATAMETTLISVMHATRRARDARIPPNIPYNYIWRAMTGLFWSTQKHVQGICSLSSLLPFIVIIVRKRLLEGISIVNCCECEENYDACASCYAKGKGCKDASHSLNMHYIKS</sequence>
<feature type="transmembrane region" description="Helical" evidence="1">
    <location>
        <begin position="48"/>
        <end position="67"/>
    </location>
</feature>
<dbReference type="EMBL" id="MLGG01000068">
    <property type="protein sequence ID" value="KAK1448644.1"/>
    <property type="molecule type" value="Genomic_DNA"/>
</dbReference>
<keyword evidence="1" id="KW-0812">Transmembrane</keyword>
<feature type="transmembrane region" description="Helical" evidence="1">
    <location>
        <begin position="99"/>
        <end position="119"/>
    </location>
</feature>
<organism evidence="2 3">
    <name type="scientific">Colletotrichum melonis</name>
    <dbReference type="NCBI Taxonomy" id="1209925"/>
    <lineage>
        <taxon>Eukaryota</taxon>
        <taxon>Fungi</taxon>
        <taxon>Dikarya</taxon>
        <taxon>Ascomycota</taxon>
        <taxon>Pezizomycotina</taxon>
        <taxon>Sordariomycetes</taxon>
        <taxon>Hypocreomycetidae</taxon>
        <taxon>Glomerellales</taxon>
        <taxon>Glomerellaceae</taxon>
        <taxon>Colletotrichum</taxon>
        <taxon>Colletotrichum acutatum species complex</taxon>
    </lineage>
</organism>
<comment type="caution">
    <text evidence="2">The sequence shown here is derived from an EMBL/GenBank/DDBJ whole genome shotgun (WGS) entry which is preliminary data.</text>
</comment>
<dbReference type="AlphaFoldDB" id="A0AAI9U174"/>
<evidence type="ECO:0000256" key="1">
    <source>
        <dbReference type="SAM" id="Phobius"/>
    </source>
</evidence>
<name>A0AAI9U174_9PEZI</name>
<proteinExistence type="predicted"/>
<dbReference type="Proteomes" id="UP001239795">
    <property type="component" value="Unassembled WGS sequence"/>
</dbReference>
<evidence type="ECO:0008006" key="4">
    <source>
        <dbReference type="Google" id="ProtNLM"/>
    </source>
</evidence>
<keyword evidence="1" id="KW-0472">Membrane</keyword>
<protein>
    <recommendedName>
        <fullName evidence="4">ZZ-type domain-containing protein</fullName>
    </recommendedName>
</protein>
<keyword evidence="1" id="KW-1133">Transmembrane helix</keyword>
<gene>
    <name evidence="2" type="ORF">CMEL01_07959</name>
</gene>
<reference evidence="2 3" key="1">
    <citation type="submission" date="2016-10" db="EMBL/GenBank/DDBJ databases">
        <title>The genome sequence of Colletotrichum fioriniae PJ7.</title>
        <authorList>
            <person name="Baroncelli R."/>
        </authorList>
    </citation>
    <scope>NUCLEOTIDE SEQUENCE [LARGE SCALE GENOMIC DNA]</scope>
    <source>
        <strain evidence="2">Col 31</strain>
    </source>
</reference>
<keyword evidence="3" id="KW-1185">Reference proteome</keyword>
<accession>A0AAI9U174</accession>
<evidence type="ECO:0000313" key="2">
    <source>
        <dbReference type="EMBL" id="KAK1448644.1"/>
    </source>
</evidence>